<comment type="caution">
    <text evidence="1">The sequence shown here is derived from an EMBL/GenBank/DDBJ whole genome shotgun (WGS) entry which is preliminary data.</text>
</comment>
<name>A0ABV0VF21_9TELE</name>
<gene>
    <name evidence="1" type="ORF">ILYODFUR_008621</name>
</gene>
<evidence type="ECO:0000313" key="1">
    <source>
        <dbReference type="EMBL" id="MEQ2254923.1"/>
    </source>
</evidence>
<proteinExistence type="predicted"/>
<dbReference type="EMBL" id="JAHRIQ010104853">
    <property type="protein sequence ID" value="MEQ2254923.1"/>
    <property type="molecule type" value="Genomic_DNA"/>
</dbReference>
<protein>
    <submittedName>
        <fullName evidence="1">Uncharacterized protein</fullName>
    </submittedName>
</protein>
<evidence type="ECO:0000313" key="2">
    <source>
        <dbReference type="Proteomes" id="UP001482620"/>
    </source>
</evidence>
<reference evidence="1 2" key="1">
    <citation type="submission" date="2021-06" db="EMBL/GenBank/DDBJ databases">
        <authorList>
            <person name="Palmer J.M."/>
        </authorList>
    </citation>
    <scope>NUCLEOTIDE SEQUENCE [LARGE SCALE GENOMIC DNA]</scope>
    <source>
        <strain evidence="2">if_2019</strain>
        <tissue evidence="1">Muscle</tissue>
    </source>
</reference>
<sequence>MFFFSSVCKCTLNHCKTNLPMSTIKVTLDLQRPMVTLEELQRSKEIFGRRCCDVIRQKCKNLAYMLNAVQVEKKHTAHTTRDTIHTMNHGDHQAVGMHLFSMDRKADQS</sequence>
<accession>A0ABV0VF21</accession>
<dbReference type="Proteomes" id="UP001482620">
    <property type="component" value="Unassembled WGS sequence"/>
</dbReference>
<keyword evidence="2" id="KW-1185">Reference proteome</keyword>
<organism evidence="1 2">
    <name type="scientific">Ilyodon furcidens</name>
    <name type="common">goldbreast splitfin</name>
    <dbReference type="NCBI Taxonomy" id="33524"/>
    <lineage>
        <taxon>Eukaryota</taxon>
        <taxon>Metazoa</taxon>
        <taxon>Chordata</taxon>
        <taxon>Craniata</taxon>
        <taxon>Vertebrata</taxon>
        <taxon>Euteleostomi</taxon>
        <taxon>Actinopterygii</taxon>
        <taxon>Neopterygii</taxon>
        <taxon>Teleostei</taxon>
        <taxon>Neoteleostei</taxon>
        <taxon>Acanthomorphata</taxon>
        <taxon>Ovalentaria</taxon>
        <taxon>Atherinomorphae</taxon>
        <taxon>Cyprinodontiformes</taxon>
        <taxon>Goodeidae</taxon>
        <taxon>Ilyodon</taxon>
    </lineage>
</organism>